<evidence type="ECO:0008006" key="4">
    <source>
        <dbReference type="Google" id="ProtNLM"/>
    </source>
</evidence>
<accession>A0ABT6KMB4</accession>
<feature type="coiled-coil region" evidence="1">
    <location>
        <begin position="46"/>
        <end position="73"/>
    </location>
</feature>
<dbReference type="Proteomes" id="UP001160142">
    <property type="component" value="Unassembled WGS sequence"/>
</dbReference>
<comment type="caution">
    <text evidence="2">The sequence shown here is derived from an EMBL/GenBank/DDBJ whole genome shotgun (WGS) entry which is preliminary data.</text>
</comment>
<dbReference type="RefSeq" id="WP_322133319.1">
    <property type="nucleotide sequence ID" value="NZ_CP085036.1"/>
</dbReference>
<protein>
    <recommendedName>
        <fullName evidence="4">YtxH-like protein</fullName>
    </recommendedName>
</protein>
<evidence type="ECO:0000313" key="2">
    <source>
        <dbReference type="EMBL" id="MDH6180994.1"/>
    </source>
</evidence>
<keyword evidence="3" id="KW-1185">Reference proteome</keyword>
<gene>
    <name evidence="2" type="ORF">M2152_001176</name>
</gene>
<proteinExistence type="predicted"/>
<keyword evidence="1" id="KW-0175">Coiled coil</keyword>
<organism evidence="2 3">
    <name type="scientific">Antiquaquibacter oligotrophicus</name>
    <dbReference type="NCBI Taxonomy" id="2880260"/>
    <lineage>
        <taxon>Bacteria</taxon>
        <taxon>Bacillati</taxon>
        <taxon>Actinomycetota</taxon>
        <taxon>Actinomycetes</taxon>
        <taxon>Micrococcales</taxon>
        <taxon>Microbacteriaceae</taxon>
        <taxon>Antiquaquibacter</taxon>
    </lineage>
</organism>
<sequence>MKGVLLVLAGVAVGFVVAHQVAKTPEGKRFFEDVDSKAREFGNAVVDGYKAREAELRAAVAEAEEAIADLKRSR</sequence>
<evidence type="ECO:0000256" key="1">
    <source>
        <dbReference type="SAM" id="Coils"/>
    </source>
</evidence>
<name>A0ABT6KMB4_9MICO</name>
<reference evidence="2 3" key="1">
    <citation type="submission" date="2023-04" db="EMBL/GenBank/DDBJ databases">
        <title>Genome Encyclopedia of Bacteria and Archaea VI: Functional Genomics of Type Strains.</title>
        <authorList>
            <person name="Whitman W."/>
        </authorList>
    </citation>
    <scope>NUCLEOTIDE SEQUENCE [LARGE SCALE GENOMIC DNA]</scope>
    <source>
        <strain evidence="2 3">SG_E_30_P1</strain>
    </source>
</reference>
<dbReference type="EMBL" id="JARXVQ010000001">
    <property type="protein sequence ID" value="MDH6180994.1"/>
    <property type="molecule type" value="Genomic_DNA"/>
</dbReference>
<evidence type="ECO:0000313" key="3">
    <source>
        <dbReference type="Proteomes" id="UP001160142"/>
    </source>
</evidence>